<dbReference type="Proteomes" id="UP001363151">
    <property type="component" value="Unassembled WGS sequence"/>
</dbReference>
<reference evidence="1 2" key="1">
    <citation type="submission" date="2024-03" db="EMBL/GenBank/DDBJ databases">
        <title>Aureococcus anophagefferens CCMP1851 and Kratosvirus quantuckense: Draft genome of a second virus-susceptible host strain in the model system.</title>
        <authorList>
            <person name="Chase E."/>
            <person name="Truchon A.R."/>
            <person name="Schepens W."/>
            <person name="Wilhelm S.W."/>
        </authorList>
    </citation>
    <scope>NUCLEOTIDE SEQUENCE [LARGE SCALE GENOMIC DNA]</scope>
    <source>
        <strain evidence="1 2">CCMP1851</strain>
    </source>
</reference>
<name>A0ABR1GBR2_AURAN</name>
<accession>A0ABR1GBR2</accession>
<comment type="caution">
    <text evidence="1">The sequence shown here is derived from an EMBL/GenBank/DDBJ whole genome shotgun (WGS) entry which is preliminary data.</text>
</comment>
<gene>
    <name evidence="1" type="ORF">SO694_00001138</name>
</gene>
<sequence length="286" mass="30132">MGAGLSVRNETPLPLGVILSQLTPLHWNDEPLLSGETWNARNEHGVGAVWFTASVDVFDPALQPNVATVSTRLAAITFGALCTPLAAGFVLGGALSAVTSVARGAAMHKVKADGALLVVRGCANDRTGEYRLYFAAVERRDATGAVYAREALRPPPGFVDCGLDAVLVRRAPYRTPSREAPLPPAYVVASAHAPDGAGDAVAAVPVWRETPPPRFDDRVPGERIRDLRQRSAAASKEKAAANGDVVVDVDVFELQEATPEADPFAQAPGPFAHGPEAVTAEEFVDL</sequence>
<proteinExistence type="predicted"/>
<organism evidence="1 2">
    <name type="scientific">Aureococcus anophagefferens</name>
    <name type="common">Harmful bloom alga</name>
    <dbReference type="NCBI Taxonomy" id="44056"/>
    <lineage>
        <taxon>Eukaryota</taxon>
        <taxon>Sar</taxon>
        <taxon>Stramenopiles</taxon>
        <taxon>Ochrophyta</taxon>
        <taxon>Pelagophyceae</taxon>
        <taxon>Pelagomonadales</taxon>
        <taxon>Pelagomonadaceae</taxon>
        <taxon>Aureococcus</taxon>
    </lineage>
</organism>
<evidence type="ECO:0008006" key="3">
    <source>
        <dbReference type="Google" id="ProtNLM"/>
    </source>
</evidence>
<protein>
    <recommendedName>
        <fullName evidence="3">Inward rectifier potassium channel C-terminal domain-containing protein</fullName>
    </recommendedName>
</protein>
<evidence type="ECO:0000313" key="1">
    <source>
        <dbReference type="EMBL" id="KAK7253246.1"/>
    </source>
</evidence>
<evidence type="ECO:0000313" key="2">
    <source>
        <dbReference type="Proteomes" id="UP001363151"/>
    </source>
</evidence>
<keyword evidence="2" id="KW-1185">Reference proteome</keyword>
<dbReference type="EMBL" id="JBBJCI010000035">
    <property type="protein sequence ID" value="KAK7253246.1"/>
    <property type="molecule type" value="Genomic_DNA"/>
</dbReference>